<dbReference type="GO" id="GO:0005975">
    <property type="term" value="P:carbohydrate metabolic process"/>
    <property type="evidence" value="ECO:0007669"/>
    <property type="project" value="InterPro"/>
</dbReference>
<feature type="domain" description="Glycoside hydrolase family 2 catalytic" evidence="2">
    <location>
        <begin position="208"/>
        <end position="280"/>
    </location>
</feature>
<evidence type="ECO:0000313" key="4">
    <source>
        <dbReference type="Proteomes" id="UP000053660"/>
    </source>
</evidence>
<dbReference type="SUPFAM" id="SSF51445">
    <property type="entry name" value="(Trans)glycosidases"/>
    <property type="match status" value="1"/>
</dbReference>
<dbReference type="PROSITE" id="PS00608">
    <property type="entry name" value="GLYCOSYL_HYDROL_F2_2"/>
    <property type="match status" value="1"/>
</dbReference>
<dbReference type="PRINTS" id="PR00132">
    <property type="entry name" value="GLHYDRLASE2"/>
</dbReference>
<dbReference type="PANTHER" id="PTHR10066:SF67">
    <property type="entry name" value="BETA-GLUCURONIDASE"/>
    <property type="match status" value="1"/>
</dbReference>
<dbReference type="Pfam" id="PF02836">
    <property type="entry name" value="Glyco_hydro_2_C"/>
    <property type="match status" value="2"/>
</dbReference>
<dbReference type="PANTHER" id="PTHR10066">
    <property type="entry name" value="BETA-GLUCURONIDASE"/>
    <property type="match status" value="1"/>
</dbReference>
<proteinExistence type="inferred from homology"/>
<dbReference type="Gene3D" id="3.20.20.80">
    <property type="entry name" value="Glycosidases"/>
    <property type="match status" value="2"/>
</dbReference>
<name>A0A0B1SLG2_OESDE</name>
<keyword evidence="4" id="KW-1185">Reference proteome</keyword>
<accession>A0A0B1SLG2</accession>
<dbReference type="GO" id="GO:0030246">
    <property type="term" value="F:carbohydrate binding"/>
    <property type="evidence" value="ECO:0007669"/>
    <property type="project" value="TreeGrafter"/>
</dbReference>
<sequence>VILCNESSTREVDVKDNGTINYTLWVDVYRETFGFRTVAWTENQILINEKPFYCLGFGMHEDFEIHGRGHNQAVMTKDMNLLEWMNGNCYRTSHYPYAEERMAESDRRGIAVVAESQAAQFKRYSNGSLELYMKLLKELIDRDKNHPSVIMWSISNEPKNLGNESMTYLKKVVEYAKELDKTRPVSFAFGGINQSTGIDDTVEPSVPFSEQYQNDLIKQAHIAFDILRNEHRLAGEMIWNFADFATGMSYFRPVGNHKGVFTRTRQAKMAAYTLRDRYFRLFNQTNLEKWNSSELLPDVCSRESYCD</sequence>
<evidence type="ECO:0000313" key="3">
    <source>
        <dbReference type="EMBL" id="KHJ84716.1"/>
    </source>
</evidence>
<organism evidence="3 4">
    <name type="scientific">Oesophagostomum dentatum</name>
    <name type="common">Nodular worm</name>
    <dbReference type="NCBI Taxonomy" id="61180"/>
    <lineage>
        <taxon>Eukaryota</taxon>
        <taxon>Metazoa</taxon>
        <taxon>Ecdysozoa</taxon>
        <taxon>Nematoda</taxon>
        <taxon>Chromadorea</taxon>
        <taxon>Rhabditida</taxon>
        <taxon>Rhabditina</taxon>
        <taxon>Rhabditomorpha</taxon>
        <taxon>Strongyloidea</taxon>
        <taxon>Strongylidae</taxon>
        <taxon>Oesophagostomum</taxon>
    </lineage>
</organism>
<dbReference type="GO" id="GO:0004566">
    <property type="term" value="F:beta-glucuronidase activity"/>
    <property type="evidence" value="ECO:0007669"/>
    <property type="project" value="TreeGrafter"/>
</dbReference>
<dbReference type="AlphaFoldDB" id="A0A0B1SLG2"/>
<protein>
    <submittedName>
        <fullName evidence="3">Glycosyl hydrolase family 2, TIM barrel domain protein</fullName>
    </submittedName>
</protein>
<reference evidence="3 4" key="1">
    <citation type="submission" date="2014-03" db="EMBL/GenBank/DDBJ databases">
        <title>Draft genome of the hookworm Oesophagostomum dentatum.</title>
        <authorList>
            <person name="Mitreva M."/>
        </authorList>
    </citation>
    <scope>NUCLEOTIDE SEQUENCE [LARGE SCALE GENOMIC DNA]</scope>
    <source>
        <strain evidence="3 4">OD-Hann</strain>
    </source>
</reference>
<feature type="domain" description="Glycoside hydrolase family 2 catalytic" evidence="2">
    <location>
        <begin position="39"/>
        <end position="190"/>
    </location>
</feature>
<dbReference type="GO" id="GO:0019391">
    <property type="term" value="P:glucuronoside catabolic process"/>
    <property type="evidence" value="ECO:0007669"/>
    <property type="project" value="TreeGrafter"/>
</dbReference>
<dbReference type="InterPro" id="IPR006101">
    <property type="entry name" value="Glyco_hydro_2"/>
</dbReference>
<dbReference type="GO" id="GO:0005615">
    <property type="term" value="C:extracellular space"/>
    <property type="evidence" value="ECO:0007669"/>
    <property type="project" value="TreeGrafter"/>
</dbReference>
<dbReference type="Proteomes" id="UP000053660">
    <property type="component" value="Unassembled WGS sequence"/>
</dbReference>
<gene>
    <name evidence="3" type="ORF">OESDEN_15567</name>
</gene>
<dbReference type="InterPro" id="IPR006103">
    <property type="entry name" value="Glyco_hydro_2_cat"/>
</dbReference>
<comment type="similarity">
    <text evidence="1">Belongs to the glycosyl hydrolase 2 family.</text>
</comment>
<evidence type="ECO:0000259" key="2">
    <source>
        <dbReference type="Pfam" id="PF02836"/>
    </source>
</evidence>
<keyword evidence="3" id="KW-0378">Hydrolase</keyword>
<dbReference type="InterPro" id="IPR023232">
    <property type="entry name" value="Glyco_hydro_2_AS"/>
</dbReference>
<dbReference type="EMBL" id="KN567103">
    <property type="protein sequence ID" value="KHJ84716.1"/>
    <property type="molecule type" value="Genomic_DNA"/>
</dbReference>
<dbReference type="InterPro" id="IPR017853">
    <property type="entry name" value="GH"/>
</dbReference>
<evidence type="ECO:0000256" key="1">
    <source>
        <dbReference type="ARBA" id="ARBA00007401"/>
    </source>
</evidence>
<dbReference type="OrthoDB" id="408532at2759"/>
<feature type="non-terminal residue" evidence="3">
    <location>
        <position position="1"/>
    </location>
</feature>